<dbReference type="FunFam" id="1.20.5.110:FF:000035">
    <property type="entry name" value="Syntaxin-22 like"/>
    <property type="match status" value="1"/>
</dbReference>
<comment type="similarity">
    <text evidence="1">Belongs to the syntaxin family.</text>
</comment>
<feature type="region of interest" description="Disordered" evidence="3">
    <location>
        <begin position="1"/>
        <end position="27"/>
    </location>
</feature>
<keyword evidence="2" id="KW-0653">Protein transport</keyword>
<gene>
    <name evidence="6" type="primary">SYP22_2</name>
    <name evidence="6" type="ORF">CK203_064837</name>
</gene>
<dbReference type="InterPro" id="IPR006012">
    <property type="entry name" value="Syntaxin/epimorphin_CS"/>
</dbReference>
<dbReference type="InterPro" id="IPR006011">
    <property type="entry name" value="Syntaxin_N"/>
</dbReference>
<feature type="domain" description="T-SNARE coiled-coil homology" evidence="5">
    <location>
        <begin position="273"/>
        <end position="335"/>
    </location>
</feature>
<dbReference type="SUPFAM" id="SSF47661">
    <property type="entry name" value="t-snare proteins"/>
    <property type="match status" value="2"/>
</dbReference>
<dbReference type="InterPro" id="IPR045242">
    <property type="entry name" value="Syntaxin"/>
</dbReference>
<dbReference type="PROSITE" id="PS50192">
    <property type="entry name" value="T_SNARE"/>
    <property type="match status" value="1"/>
</dbReference>
<protein>
    <submittedName>
        <fullName evidence="6">Syntaxin-22</fullName>
    </submittedName>
</protein>
<dbReference type="Gene3D" id="1.20.5.110">
    <property type="match status" value="1"/>
</dbReference>
<dbReference type="GO" id="GO:0016192">
    <property type="term" value="P:vesicle-mediated transport"/>
    <property type="evidence" value="ECO:0007669"/>
    <property type="project" value="InterPro"/>
</dbReference>
<evidence type="ECO:0000256" key="4">
    <source>
        <dbReference type="SAM" id="Phobius"/>
    </source>
</evidence>
<dbReference type="SMART" id="SM00397">
    <property type="entry name" value="t_SNARE"/>
    <property type="match status" value="1"/>
</dbReference>
<feature type="transmembrane region" description="Helical" evidence="4">
    <location>
        <begin position="145"/>
        <end position="164"/>
    </location>
</feature>
<dbReference type="Gene3D" id="1.20.58.70">
    <property type="match status" value="2"/>
</dbReference>
<evidence type="ECO:0000256" key="3">
    <source>
        <dbReference type="SAM" id="MobiDB-lite"/>
    </source>
</evidence>
<evidence type="ECO:0000256" key="1">
    <source>
        <dbReference type="ARBA" id="ARBA00009063"/>
    </source>
</evidence>
<keyword evidence="4" id="KW-1133">Transmembrane helix</keyword>
<feature type="transmembrane region" description="Helical" evidence="4">
    <location>
        <begin position="440"/>
        <end position="461"/>
    </location>
</feature>
<dbReference type="GO" id="GO:0016020">
    <property type="term" value="C:membrane"/>
    <property type="evidence" value="ECO:0007669"/>
    <property type="project" value="InterPro"/>
</dbReference>
<dbReference type="Pfam" id="PF05739">
    <property type="entry name" value="SNARE"/>
    <property type="match status" value="1"/>
</dbReference>
<dbReference type="GO" id="GO:0006886">
    <property type="term" value="P:intracellular protein transport"/>
    <property type="evidence" value="ECO:0007669"/>
    <property type="project" value="InterPro"/>
</dbReference>
<organism evidence="6 7">
    <name type="scientific">Vitis vinifera</name>
    <name type="common">Grape</name>
    <dbReference type="NCBI Taxonomy" id="29760"/>
    <lineage>
        <taxon>Eukaryota</taxon>
        <taxon>Viridiplantae</taxon>
        <taxon>Streptophyta</taxon>
        <taxon>Embryophyta</taxon>
        <taxon>Tracheophyta</taxon>
        <taxon>Spermatophyta</taxon>
        <taxon>Magnoliopsida</taxon>
        <taxon>eudicotyledons</taxon>
        <taxon>Gunneridae</taxon>
        <taxon>Pentapetalae</taxon>
        <taxon>rosids</taxon>
        <taxon>Vitales</taxon>
        <taxon>Vitaceae</taxon>
        <taxon>Viteae</taxon>
        <taxon>Vitis</taxon>
    </lineage>
</organism>
<dbReference type="AlphaFoldDB" id="A0A438G3L0"/>
<dbReference type="Proteomes" id="UP000288805">
    <property type="component" value="Unassembled WGS sequence"/>
</dbReference>
<reference evidence="6 7" key="1">
    <citation type="journal article" date="2018" name="PLoS Genet.">
        <title>Population sequencing reveals clonal diversity and ancestral inbreeding in the grapevine cultivar Chardonnay.</title>
        <authorList>
            <person name="Roach M.J."/>
            <person name="Johnson D.L."/>
            <person name="Bohlmann J."/>
            <person name="van Vuuren H.J."/>
            <person name="Jones S.J."/>
            <person name="Pretorius I.S."/>
            <person name="Schmidt S.A."/>
            <person name="Borneman A.R."/>
        </authorList>
    </citation>
    <scope>NUCLEOTIDE SEQUENCE [LARGE SCALE GENOMIC DNA]</scope>
    <source>
        <strain evidence="7">cv. Chardonnay</strain>
        <tissue evidence="6">Leaf</tissue>
    </source>
</reference>
<dbReference type="InterPro" id="IPR010989">
    <property type="entry name" value="SNARE"/>
</dbReference>
<sequence length="470" mass="52681">MSFEDLEWGRTRPGQSPLALATKRREEDDSSQAVAAGVFRINTAVSAFYRLVNSLGTPKDTLELREKLHKTRLHIGQLVKDTSAKLKQASENDQHTEVSFSKKVADANLVALPSRSCLHHFTSLLSRKLLYLSCSMNSFWQARGLSMLSWIACLIAVFCYRNLISLFFRGFLFLSYKYAVLLMIRGCASKRIADAKLAKDFQAVLKEFQKAQRLAVERETAYTPFVPKEVLPSSYDARELEISSGKNLEQQAVLLESRRQEVVLLDNEITFNEAIIEEREQGIQEIQQQIGEVNEIFKDLAVLVHGQGTMIDDISSNIEKSHAATGQASTQLEKASKLQKSNSSLVTSTFHSLSCRIPHPYLISKDENIHNILDELFAAGDFRGNSDHCGHSCGSMSRAELSRAVNLKGMISINFQGGISLNKEALPLNVQSLVPFYKGLFYTISLYMIMIMAISINLKFFSSPYLSLLN</sequence>
<dbReference type="PROSITE" id="PS00914">
    <property type="entry name" value="SYNTAXIN"/>
    <property type="match status" value="1"/>
</dbReference>
<dbReference type="Pfam" id="PF14523">
    <property type="entry name" value="Syntaxin_2"/>
    <property type="match status" value="2"/>
</dbReference>
<dbReference type="PANTHER" id="PTHR19957:SF38">
    <property type="entry name" value="LD27581P"/>
    <property type="match status" value="1"/>
</dbReference>
<keyword evidence="4" id="KW-0812">Transmembrane</keyword>
<dbReference type="InterPro" id="IPR000727">
    <property type="entry name" value="T_SNARE_dom"/>
</dbReference>
<keyword evidence="2" id="KW-0813">Transport</keyword>
<evidence type="ECO:0000313" key="6">
    <source>
        <dbReference type="EMBL" id="RVW66794.1"/>
    </source>
</evidence>
<dbReference type="GO" id="GO:0005484">
    <property type="term" value="F:SNAP receptor activity"/>
    <property type="evidence" value="ECO:0007669"/>
    <property type="project" value="InterPro"/>
</dbReference>
<accession>A0A438G3L0</accession>
<comment type="caution">
    <text evidence="6">The sequence shown here is derived from an EMBL/GenBank/DDBJ whole genome shotgun (WGS) entry which is preliminary data.</text>
</comment>
<dbReference type="PANTHER" id="PTHR19957">
    <property type="entry name" value="SYNTAXIN"/>
    <property type="match status" value="1"/>
</dbReference>
<name>A0A438G3L0_VITVI</name>
<proteinExistence type="inferred from homology"/>
<evidence type="ECO:0000313" key="7">
    <source>
        <dbReference type="Proteomes" id="UP000288805"/>
    </source>
</evidence>
<dbReference type="EMBL" id="QGNW01000625">
    <property type="protein sequence ID" value="RVW66794.1"/>
    <property type="molecule type" value="Genomic_DNA"/>
</dbReference>
<keyword evidence="4" id="KW-0472">Membrane</keyword>
<evidence type="ECO:0000256" key="2">
    <source>
        <dbReference type="ARBA" id="ARBA00022927"/>
    </source>
</evidence>
<evidence type="ECO:0000259" key="5">
    <source>
        <dbReference type="PROSITE" id="PS50192"/>
    </source>
</evidence>